<dbReference type="InterPro" id="IPR016024">
    <property type="entry name" value="ARM-type_fold"/>
</dbReference>
<dbReference type="InterPro" id="IPR046344">
    <property type="entry name" value="TAF6_C_sf"/>
</dbReference>
<dbReference type="CDD" id="cd08050">
    <property type="entry name" value="TAF6C"/>
    <property type="match status" value="1"/>
</dbReference>
<dbReference type="GO" id="GO:0046695">
    <property type="term" value="C:SLIK (SAGA-like) complex"/>
    <property type="evidence" value="ECO:0007669"/>
    <property type="project" value="InterPro"/>
</dbReference>
<dbReference type="FunFam" id="1.10.20.10:FF:000033">
    <property type="entry name" value="Transcription initiation factor TFIID complex subunit"/>
    <property type="match status" value="1"/>
</dbReference>
<keyword evidence="3" id="KW-0805">Transcription regulation</keyword>
<dbReference type="FunFam" id="1.25.40.770:FF:000001">
    <property type="entry name" value="Transcription initiation factor TFIID subunit 6"/>
    <property type="match status" value="1"/>
</dbReference>
<dbReference type="InterPro" id="IPR037796">
    <property type="entry name" value="TAF6"/>
</dbReference>
<evidence type="ECO:0000256" key="1">
    <source>
        <dbReference type="ARBA" id="ARBA00004123"/>
    </source>
</evidence>
<evidence type="ECO:0000256" key="5">
    <source>
        <dbReference type="ARBA" id="ARBA00023242"/>
    </source>
</evidence>
<dbReference type="Gene3D" id="1.25.40.770">
    <property type="entry name" value="TAF6, C-terminal HEAT repeat domain"/>
    <property type="match status" value="1"/>
</dbReference>
<organism evidence="9 10">
    <name type="scientific">Basidiobolus meristosporus CBS 931.73</name>
    <dbReference type="NCBI Taxonomy" id="1314790"/>
    <lineage>
        <taxon>Eukaryota</taxon>
        <taxon>Fungi</taxon>
        <taxon>Fungi incertae sedis</taxon>
        <taxon>Zoopagomycota</taxon>
        <taxon>Entomophthoromycotina</taxon>
        <taxon>Basidiobolomycetes</taxon>
        <taxon>Basidiobolales</taxon>
        <taxon>Basidiobolaceae</taxon>
        <taxon>Basidiobolus</taxon>
    </lineage>
</organism>
<feature type="domain" description="TATA box binding protein associated factor (TAF) histone-like fold" evidence="8">
    <location>
        <begin position="2"/>
        <end position="66"/>
    </location>
</feature>
<dbReference type="GO" id="GO:0016251">
    <property type="term" value="F:RNA polymerase II general transcription initiation factor activity"/>
    <property type="evidence" value="ECO:0007669"/>
    <property type="project" value="InterPro"/>
</dbReference>
<sequence length="443" mass="49783">MSIYSKDTIKQVAESVGISNLKDDVASALCQDVEYRLHEIIQEGIRFMRHSKREKLMVEDINNALRVRNVEPLYGFNSASGDFKFKTTNVNNHDIFYLDDEELDFDTILNAPLPKIAPDVTYTAHWLAIEGVQPAISRNPAPGESKTDILEKKIKPEVTPKANNNEPEVKPLVKHVLSKELQLYFERITNAIFSDDDTLRATGLSSLSTDPGLHQLLPYFVQFISEKVTQSMKKLTPLESSLAMIKSILDNPNLFVEPYLHQIMPPLLSCLVGKRLGENPQVDHWSVRKLAAKIVGTICSKYGQNYHTLQPRVTKTLLRAFLDPTKPLTTHYGAIIGLSSLGNEIIKILLVPNLKPYSTILGQQLESTNATKKEEAGRCYDALMDAVKSLKNLPDLELLSNPELKSLDQEELEKRLEERVGGLFNKSIAEEASVARYILDMSI</sequence>
<dbReference type="InterPro" id="IPR004823">
    <property type="entry name" value="TAF_TATA-bd_Histone-like_dom"/>
</dbReference>
<dbReference type="Pfam" id="PF07571">
    <property type="entry name" value="TAF6_C"/>
    <property type="match status" value="1"/>
</dbReference>
<dbReference type="InParanoid" id="A0A1Y1Z951"/>
<comment type="subcellular location">
    <subcellularLocation>
        <location evidence="1">Nucleus</location>
    </subcellularLocation>
</comment>
<evidence type="ECO:0000256" key="6">
    <source>
        <dbReference type="ARBA" id="ARBA00076308"/>
    </source>
</evidence>
<keyword evidence="10" id="KW-1185">Reference proteome</keyword>
<keyword evidence="5" id="KW-0539">Nucleus</keyword>
<dbReference type="GO" id="GO:0046982">
    <property type="term" value="F:protein heterodimerization activity"/>
    <property type="evidence" value="ECO:0007669"/>
    <property type="project" value="InterPro"/>
</dbReference>
<keyword evidence="9" id="KW-0396">Initiation factor</keyword>
<protein>
    <recommendedName>
        <fullName evidence="6">TBP-associated factor 6</fullName>
    </recommendedName>
    <alternativeName>
        <fullName evidence="7">Transcription initiation factor TFIID subunit 6</fullName>
    </alternativeName>
</protein>
<dbReference type="Gene3D" id="1.10.20.10">
    <property type="entry name" value="Histone, subunit A"/>
    <property type="match status" value="1"/>
</dbReference>
<dbReference type="GO" id="GO:0003743">
    <property type="term" value="F:translation initiation factor activity"/>
    <property type="evidence" value="ECO:0007669"/>
    <property type="project" value="UniProtKB-KW"/>
</dbReference>
<dbReference type="GO" id="GO:0003713">
    <property type="term" value="F:transcription coactivator activity"/>
    <property type="evidence" value="ECO:0007669"/>
    <property type="project" value="TreeGrafter"/>
</dbReference>
<dbReference type="InterPro" id="IPR011442">
    <property type="entry name" value="TAF6_C"/>
</dbReference>
<dbReference type="STRING" id="1314790.A0A1Y1Z951"/>
<dbReference type="OrthoDB" id="361039at2759"/>
<dbReference type="PANTHER" id="PTHR10221">
    <property type="entry name" value="TRANSCRIPTION INITIATION FACTOR TFIID SUBUNIT 6"/>
    <property type="match status" value="1"/>
</dbReference>
<keyword evidence="9" id="KW-0648">Protein biosynthesis</keyword>
<dbReference type="AlphaFoldDB" id="A0A1Y1Z951"/>
<proteinExistence type="inferred from homology"/>
<name>A0A1Y1Z951_9FUNG</name>
<dbReference type="PANTHER" id="PTHR10221:SF9">
    <property type="entry name" value="TRANSCRIPTION INITIATION FACTOR TFIID SUBUNIT 6"/>
    <property type="match status" value="1"/>
</dbReference>
<evidence type="ECO:0000313" key="9">
    <source>
        <dbReference type="EMBL" id="ORY06706.1"/>
    </source>
</evidence>
<reference evidence="9 10" key="1">
    <citation type="submission" date="2016-07" db="EMBL/GenBank/DDBJ databases">
        <title>Pervasive Adenine N6-methylation of Active Genes in Fungi.</title>
        <authorList>
            <consortium name="DOE Joint Genome Institute"/>
            <person name="Mondo S.J."/>
            <person name="Dannebaum R.O."/>
            <person name="Kuo R.C."/>
            <person name="Labutti K."/>
            <person name="Haridas S."/>
            <person name="Kuo A."/>
            <person name="Salamov A."/>
            <person name="Ahrendt S.R."/>
            <person name="Lipzen A."/>
            <person name="Sullivan W."/>
            <person name="Andreopoulos W.B."/>
            <person name="Clum A."/>
            <person name="Lindquist E."/>
            <person name="Daum C."/>
            <person name="Ramamoorthy G.K."/>
            <person name="Gryganskyi A."/>
            <person name="Culley D."/>
            <person name="Magnuson J.K."/>
            <person name="James T.Y."/>
            <person name="O'Malley M.A."/>
            <person name="Stajich J.E."/>
            <person name="Spatafora J.W."/>
            <person name="Visel A."/>
            <person name="Grigoriev I.V."/>
        </authorList>
    </citation>
    <scope>NUCLEOTIDE SEQUENCE [LARGE SCALE GENOMIC DNA]</scope>
    <source>
        <strain evidence="9 10">CBS 931.73</strain>
    </source>
</reference>
<dbReference type="SMART" id="SM00803">
    <property type="entry name" value="TAF"/>
    <property type="match status" value="1"/>
</dbReference>
<accession>A0A1Y1Z951</accession>
<evidence type="ECO:0000259" key="8">
    <source>
        <dbReference type="SMART" id="SM00803"/>
    </source>
</evidence>
<dbReference type="GO" id="GO:0051123">
    <property type="term" value="P:RNA polymerase II preinitiation complex assembly"/>
    <property type="evidence" value="ECO:0007669"/>
    <property type="project" value="TreeGrafter"/>
</dbReference>
<evidence type="ECO:0000256" key="3">
    <source>
        <dbReference type="ARBA" id="ARBA00023015"/>
    </source>
</evidence>
<dbReference type="GO" id="GO:0006325">
    <property type="term" value="P:chromatin organization"/>
    <property type="evidence" value="ECO:0007669"/>
    <property type="project" value="UniProtKB-ARBA"/>
</dbReference>
<comment type="similarity">
    <text evidence="2">Belongs to the TAF6 family.</text>
</comment>
<evidence type="ECO:0000313" key="10">
    <source>
        <dbReference type="Proteomes" id="UP000193498"/>
    </source>
</evidence>
<dbReference type="FunCoup" id="A0A1Y1Z951">
    <property type="interactions" value="613"/>
</dbReference>
<dbReference type="SUPFAM" id="SSF47113">
    <property type="entry name" value="Histone-fold"/>
    <property type="match status" value="1"/>
</dbReference>
<evidence type="ECO:0000256" key="4">
    <source>
        <dbReference type="ARBA" id="ARBA00023163"/>
    </source>
</evidence>
<gene>
    <name evidence="9" type="ORF">K493DRAFT_251706</name>
</gene>
<keyword evidence="4" id="KW-0804">Transcription</keyword>
<comment type="caution">
    <text evidence="9">The sequence shown here is derived from an EMBL/GenBank/DDBJ whole genome shotgun (WGS) entry which is preliminary data.</text>
</comment>
<dbReference type="GO" id="GO:0005669">
    <property type="term" value="C:transcription factor TFIID complex"/>
    <property type="evidence" value="ECO:0007669"/>
    <property type="project" value="InterPro"/>
</dbReference>
<dbReference type="SUPFAM" id="SSF48371">
    <property type="entry name" value="ARM repeat"/>
    <property type="match status" value="1"/>
</dbReference>
<evidence type="ECO:0000256" key="7">
    <source>
        <dbReference type="ARBA" id="ARBA00093655"/>
    </source>
</evidence>
<dbReference type="GO" id="GO:0000124">
    <property type="term" value="C:SAGA complex"/>
    <property type="evidence" value="ECO:0007669"/>
    <property type="project" value="InterPro"/>
</dbReference>
<dbReference type="Proteomes" id="UP000193498">
    <property type="component" value="Unassembled WGS sequence"/>
</dbReference>
<evidence type="ECO:0000256" key="2">
    <source>
        <dbReference type="ARBA" id="ARBA00007688"/>
    </source>
</evidence>
<dbReference type="EMBL" id="MCFE01000014">
    <property type="protein sequence ID" value="ORY06706.1"/>
    <property type="molecule type" value="Genomic_DNA"/>
</dbReference>
<dbReference type="CDD" id="cd22931">
    <property type="entry name" value="HFD_TAF6"/>
    <property type="match status" value="1"/>
</dbReference>
<dbReference type="Pfam" id="PF02969">
    <property type="entry name" value="TAF"/>
    <property type="match status" value="1"/>
</dbReference>
<dbReference type="InterPro" id="IPR009072">
    <property type="entry name" value="Histone-fold"/>
</dbReference>